<gene>
    <name evidence="2" type="ORF">IAD32_09220</name>
</gene>
<name>A0A9D0ZJ00_9FIRM</name>
<dbReference type="AlphaFoldDB" id="A0A9D0ZJ00"/>
<reference evidence="2" key="1">
    <citation type="submission" date="2020-10" db="EMBL/GenBank/DDBJ databases">
        <authorList>
            <person name="Gilroy R."/>
        </authorList>
    </citation>
    <scope>NUCLEOTIDE SEQUENCE</scope>
    <source>
        <strain evidence="2">ChiSjej1B19-3389</strain>
    </source>
</reference>
<reference evidence="2" key="2">
    <citation type="journal article" date="2021" name="PeerJ">
        <title>Extensive microbial diversity within the chicken gut microbiome revealed by metagenomics and culture.</title>
        <authorList>
            <person name="Gilroy R."/>
            <person name="Ravi A."/>
            <person name="Getino M."/>
            <person name="Pursley I."/>
            <person name="Horton D.L."/>
            <person name="Alikhan N.F."/>
            <person name="Baker D."/>
            <person name="Gharbi K."/>
            <person name="Hall N."/>
            <person name="Watson M."/>
            <person name="Adriaenssens E.M."/>
            <person name="Foster-Nyarko E."/>
            <person name="Jarju S."/>
            <person name="Secka A."/>
            <person name="Antonio M."/>
            <person name="Oren A."/>
            <person name="Chaudhuri R.R."/>
            <person name="La Ragione R."/>
            <person name="Hildebrand F."/>
            <person name="Pallen M.J."/>
        </authorList>
    </citation>
    <scope>NUCLEOTIDE SEQUENCE</scope>
    <source>
        <strain evidence="2">ChiSjej1B19-3389</strain>
    </source>
</reference>
<organism evidence="2 3">
    <name type="scientific">Candidatus Scatavimonas merdigallinarum</name>
    <dbReference type="NCBI Taxonomy" id="2840914"/>
    <lineage>
        <taxon>Bacteria</taxon>
        <taxon>Bacillati</taxon>
        <taxon>Bacillota</taxon>
        <taxon>Clostridia</taxon>
        <taxon>Eubacteriales</taxon>
        <taxon>Oscillospiraceae</taxon>
        <taxon>Oscillospiraceae incertae sedis</taxon>
        <taxon>Candidatus Scatavimonas</taxon>
    </lineage>
</organism>
<proteinExistence type="predicted"/>
<protein>
    <recommendedName>
        <fullName evidence="4">DUF306 domain-containing protein</fullName>
    </recommendedName>
</protein>
<dbReference type="PROSITE" id="PS51257">
    <property type="entry name" value="PROKAR_LIPOPROTEIN"/>
    <property type="match status" value="1"/>
</dbReference>
<sequence>MRKKWIWTLPVLFALISLCACTRTVVESAQDELKANTWSGKGEYMSTVALSFDGDKASLAVKAGGGAETKIAGNCIVSSDNITLTDEKLNESFTFGYNLLGDQIELTLNKKTITLQKVK</sequence>
<evidence type="ECO:0000313" key="3">
    <source>
        <dbReference type="Proteomes" id="UP000886787"/>
    </source>
</evidence>
<accession>A0A9D0ZJ00</accession>
<evidence type="ECO:0008006" key="4">
    <source>
        <dbReference type="Google" id="ProtNLM"/>
    </source>
</evidence>
<dbReference type="EMBL" id="DVFW01000048">
    <property type="protein sequence ID" value="HIQ81432.1"/>
    <property type="molecule type" value="Genomic_DNA"/>
</dbReference>
<feature type="chain" id="PRO_5038492252" description="DUF306 domain-containing protein" evidence="1">
    <location>
        <begin position="23"/>
        <end position="119"/>
    </location>
</feature>
<evidence type="ECO:0000313" key="2">
    <source>
        <dbReference type="EMBL" id="HIQ81432.1"/>
    </source>
</evidence>
<keyword evidence="1" id="KW-0732">Signal</keyword>
<evidence type="ECO:0000256" key="1">
    <source>
        <dbReference type="SAM" id="SignalP"/>
    </source>
</evidence>
<feature type="signal peptide" evidence="1">
    <location>
        <begin position="1"/>
        <end position="22"/>
    </location>
</feature>
<comment type="caution">
    <text evidence="2">The sequence shown here is derived from an EMBL/GenBank/DDBJ whole genome shotgun (WGS) entry which is preliminary data.</text>
</comment>
<dbReference type="Proteomes" id="UP000886787">
    <property type="component" value="Unassembled WGS sequence"/>
</dbReference>